<keyword evidence="1" id="KW-0175">Coiled coil</keyword>
<protein>
    <recommendedName>
        <fullName evidence="4">Sulfotransferase family protein</fullName>
    </recommendedName>
</protein>
<dbReference type="EMBL" id="JAFMPK010000035">
    <property type="protein sequence ID" value="MBO0609173.1"/>
    <property type="molecule type" value="Genomic_DNA"/>
</dbReference>
<dbReference type="RefSeq" id="WP_207275138.1">
    <property type="nucleotide sequence ID" value="NZ_JAFMPK010000035.1"/>
</dbReference>
<dbReference type="InterPro" id="IPR027417">
    <property type="entry name" value="P-loop_NTPase"/>
</dbReference>
<comment type="caution">
    <text evidence="2">The sequence shown here is derived from an EMBL/GenBank/DDBJ whole genome shotgun (WGS) entry which is preliminary data.</text>
</comment>
<sequence length="412" mass="45658">MPETIDALEPGTRLVHIGLPKTGSTALQYAAKTLKWELRDEGVNYPGKAENHHKSTSWLAGLKIDYLPDPTPKEQWWRAVERELDRFPDQRGLLSFEMICTADATGARRTVDEVGGHGKHPVHIVLVLRNLGTFVPSYWQESLKRGNTNSLDEYLRKALEDPAAVKASGAFHRTDGLGLLERWANAVGPENVTVVVLEKEHPTRLLDTFEGLLDLPEGLLHSKKLDGAGQNRGMSAAEAALVLRLNRQIRGKWRAPRPDHRALVFKGVVNRMLARRTPVESEGKLMVPRWAADTLVEAGRLLVESVRSTGVRVVGDLAELERRVPYTDDATFPPQEIPFDLAVEALLGMYSRATGWDANHKKRVGAGTGVEQLTEELAGAREEVARLTAEIEQLRGTSSRAGLARWGIRSPK</sequence>
<reference evidence="3" key="1">
    <citation type="submission" date="2023-07" db="EMBL/GenBank/DDBJ databases">
        <title>Myceligenerans salitolerans sp. nov., a halotolerant actinomycete isolated from a salt lake in Xinjiang, China.</title>
        <authorList>
            <person name="Guan T."/>
        </authorList>
    </citation>
    <scope>NUCLEOTIDE SEQUENCE [LARGE SCALE GENOMIC DNA]</scope>
    <source>
        <strain evidence="3">XHU 5031</strain>
    </source>
</reference>
<name>A0ABS3I878_9MICO</name>
<evidence type="ECO:0008006" key="4">
    <source>
        <dbReference type="Google" id="ProtNLM"/>
    </source>
</evidence>
<keyword evidence="3" id="KW-1185">Reference proteome</keyword>
<proteinExistence type="predicted"/>
<feature type="coiled-coil region" evidence="1">
    <location>
        <begin position="370"/>
        <end position="397"/>
    </location>
</feature>
<gene>
    <name evidence="2" type="ORF">J0911_09025</name>
</gene>
<dbReference type="SUPFAM" id="SSF52540">
    <property type="entry name" value="P-loop containing nucleoside triphosphate hydrolases"/>
    <property type="match status" value="1"/>
</dbReference>
<evidence type="ECO:0000313" key="3">
    <source>
        <dbReference type="Proteomes" id="UP000664617"/>
    </source>
</evidence>
<accession>A0ABS3I878</accession>
<evidence type="ECO:0000256" key="1">
    <source>
        <dbReference type="SAM" id="Coils"/>
    </source>
</evidence>
<dbReference type="Proteomes" id="UP000664617">
    <property type="component" value="Unassembled WGS sequence"/>
</dbReference>
<organism evidence="2 3">
    <name type="scientific">Myceligenerans salitolerans</name>
    <dbReference type="NCBI Taxonomy" id="1230528"/>
    <lineage>
        <taxon>Bacteria</taxon>
        <taxon>Bacillati</taxon>
        <taxon>Actinomycetota</taxon>
        <taxon>Actinomycetes</taxon>
        <taxon>Micrococcales</taxon>
        <taxon>Promicromonosporaceae</taxon>
        <taxon>Myceligenerans</taxon>
    </lineage>
</organism>
<evidence type="ECO:0000313" key="2">
    <source>
        <dbReference type="EMBL" id="MBO0609173.1"/>
    </source>
</evidence>